<evidence type="ECO:0008006" key="3">
    <source>
        <dbReference type="Google" id="ProtNLM"/>
    </source>
</evidence>
<name>A0ABV8P7S1_9SPHI</name>
<sequence>MPVKLHLNVSLFLLFFISLNSKIGPVVAQELIAHSAEEKKVLTLVVALPEVQQRSREIKALSHGKVQITLMVSAAPDLSIPFYQINVNDNAPTYNNYYQFAVDPKTYKIYYFDAKANRQYSLEEWRKKRKSLKY</sequence>
<protein>
    <recommendedName>
        <fullName evidence="3">DUF3244 domain-containing protein</fullName>
    </recommendedName>
</protein>
<organism evidence="1 2">
    <name type="scientific">Pedobacter lithocola</name>
    <dbReference type="NCBI Taxonomy" id="1908239"/>
    <lineage>
        <taxon>Bacteria</taxon>
        <taxon>Pseudomonadati</taxon>
        <taxon>Bacteroidota</taxon>
        <taxon>Sphingobacteriia</taxon>
        <taxon>Sphingobacteriales</taxon>
        <taxon>Sphingobacteriaceae</taxon>
        <taxon>Pedobacter</taxon>
    </lineage>
</organism>
<reference evidence="2" key="1">
    <citation type="journal article" date="2019" name="Int. J. Syst. Evol. Microbiol.">
        <title>The Global Catalogue of Microorganisms (GCM) 10K type strain sequencing project: providing services to taxonomists for standard genome sequencing and annotation.</title>
        <authorList>
            <consortium name="The Broad Institute Genomics Platform"/>
            <consortium name="The Broad Institute Genome Sequencing Center for Infectious Disease"/>
            <person name="Wu L."/>
            <person name="Ma J."/>
        </authorList>
    </citation>
    <scope>NUCLEOTIDE SEQUENCE [LARGE SCALE GENOMIC DNA]</scope>
    <source>
        <strain evidence="2">CCM 8691</strain>
    </source>
</reference>
<dbReference type="Proteomes" id="UP001595789">
    <property type="component" value="Unassembled WGS sequence"/>
</dbReference>
<evidence type="ECO:0000313" key="1">
    <source>
        <dbReference type="EMBL" id="MFC4209731.1"/>
    </source>
</evidence>
<gene>
    <name evidence="1" type="ORF">ACFOWA_00975</name>
</gene>
<keyword evidence="2" id="KW-1185">Reference proteome</keyword>
<dbReference type="EMBL" id="JBHSBW010000003">
    <property type="protein sequence ID" value="MFC4209731.1"/>
    <property type="molecule type" value="Genomic_DNA"/>
</dbReference>
<accession>A0ABV8P7S1</accession>
<proteinExistence type="predicted"/>
<comment type="caution">
    <text evidence="1">The sequence shown here is derived from an EMBL/GenBank/DDBJ whole genome shotgun (WGS) entry which is preliminary data.</text>
</comment>
<dbReference type="RefSeq" id="WP_378980934.1">
    <property type="nucleotide sequence ID" value="NZ_JBHSBW010000003.1"/>
</dbReference>
<evidence type="ECO:0000313" key="2">
    <source>
        <dbReference type="Proteomes" id="UP001595789"/>
    </source>
</evidence>